<dbReference type="Pfam" id="PF00078">
    <property type="entry name" value="RVT_1"/>
    <property type="match status" value="1"/>
</dbReference>
<dbReference type="Gene3D" id="3.30.420.10">
    <property type="entry name" value="Ribonuclease H-like superfamily/Ribonuclease H"/>
    <property type="match status" value="2"/>
</dbReference>
<evidence type="ECO:0000256" key="1">
    <source>
        <dbReference type="ARBA" id="ARBA00012493"/>
    </source>
</evidence>
<dbReference type="Pfam" id="PF17917">
    <property type="entry name" value="RT_RNaseH"/>
    <property type="match status" value="1"/>
</dbReference>
<keyword evidence="3" id="KW-0548">Nucleotidyltransferase</keyword>
<dbReference type="InterPro" id="IPR050951">
    <property type="entry name" value="Retrovirus_Pol_polyprotein"/>
</dbReference>
<feature type="domain" description="Integrase catalytic" evidence="9">
    <location>
        <begin position="656"/>
        <end position="815"/>
    </location>
</feature>
<gene>
    <name evidence="10" type="primary">pol</name>
    <name evidence="10" type="ORF">TNCV_2681251</name>
</gene>
<evidence type="ECO:0000256" key="6">
    <source>
        <dbReference type="ARBA" id="ARBA00022801"/>
    </source>
</evidence>
<dbReference type="GO" id="GO:0003964">
    <property type="term" value="F:RNA-directed DNA polymerase activity"/>
    <property type="evidence" value="ECO:0007669"/>
    <property type="project" value="UniProtKB-KW"/>
</dbReference>
<dbReference type="EMBL" id="BMAU01021258">
    <property type="protein sequence ID" value="GFY06335.1"/>
    <property type="molecule type" value="Genomic_DNA"/>
</dbReference>
<dbReference type="InterPro" id="IPR043128">
    <property type="entry name" value="Rev_trsase/Diguanyl_cyclase"/>
</dbReference>
<evidence type="ECO:0000256" key="4">
    <source>
        <dbReference type="ARBA" id="ARBA00022722"/>
    </source>
</evidence>
<feature type="domain" description="Reverse transcriptase" evidence="8">
    <location>
        <begin position="104"/>
        <end position="291"/>
    </location>
</feature>
<dbReference type="FunFam" id="1.10.340.70:FF:000001">
    <property type="entry name" value="Retrovirus-related Pol polyprotein from transposon gypsy-like Protein"/>
    <property type="match status" value="1"/>
</dbReference>
<dbReference type="InterPro" id="IPR000477">
    <property type="entry name" value="RT_dom"/>
</dbReference>
<dbReference type="FunFam" id="3.10.20.370:FF:000001">
    <property type="entry name" value="Retrovirus-related Pol polyprotein from transposon 17.6-like protein"/>
    <property type="match status" value="1"/>
</dbReference>
<dbReference type="InterPro" id="IPR012337">
    <property type="entry name" value="RNaseH-like_sf"/>
</dbReference>
<evidence type="ECO:0000256" key="7">
    <source>
        <dbReference type="ARBA" id="ARBA00022918"/>
    </source>
</evidence>
<keyword evidence="7" id="KW-0695">RNA-directed DNA polymerase</keyword>
<dbReference type="Pfam" id="PF00665">
    <property type="entry name" value="rve"/>
    <property type="match status" value="1"/>
</dbReference>
<keyword evidence="11" id="KW-1185">Reference proteome</keyword>
<dbReference type="GO" id="GO:0042575">
    <property type="term" value="C:DNA polymerase complex"/>
    <property type="evidence" value="ECO:0007669"/>
    <property type="project" value="UniProtKB-ARBA"/>
</dbReference>
<dbReference type="PANTHER" id="PTHR37984">
    <property type="entry name" value="PROTEIN CBG26694"/>
    <property type="match status" value="1"/>
</dbReference>
<sequence>MKEFKLTLDFDQKSLIIPDDQIKQLPKVEKPVEIDLSDTKLGEGQKQKLRNLFNGFKGLFSDQPGLTHVLYHEIDTGDKGPVVSRPYRYDRVKQGIIDYHIEKMLQEGTIRPIQSPYASPVVLTRKNNGLPPDSPEAYRFAIDYRKLNAITKYPRYPLPVIDDLITNIPHTGVMSTLDLKSGYFQLAISPKDIEKTAFITRNGTFAFLRMPFGLSGAAPNFQKAIDIILKPVIGRFVSVYMDDVIITSPSFNEHLDHLNQVFTLLRDAGLTLNKDKCHFARDKLKYLGLVISKEGIETDHSKVKAITEMKPPKNSKEVSKFLGMAGWYQKFIPQYADICEPLYRLKKKGAKFNWSTEAQDSFDKIKRALTEAPVLQLPNFTEQFNLFTDASGVGIGAVLNQNHRPIAFASRTLNKAERNYTVTERECLAVIWALNKFKTYFGSLPVKVITDHAALTKLTNGKNLSSRMIRWALKLSEFNIEWEHRPGVQNVVADVLSRNPVGNLDGSQISCAALRALALNSREQLIREQREDPELGHIYRYLENPDDGSVNATICEGWSQDFKLIDGLLFYAKYYTTLGELRVYIPRSLRETIMKEFHDLPLAGHLGKRKTYLKLRDTCYFPYMRKYIFEYVSTCDRCQKFNYKNALPAGRLIPIVSNYPNEIVTLDLLGPYPASRPERYRFVLVITDHFTKWSELIPLRKASAQAIANALFENYISRYGAPISLISDNGPQFISEVFEHLSHRLDIKHMKTVTYRPQANLTERVNRNLVQMIACFVKENHENWDRFLHEFAFALRTSVNETTNKTPAELFLGRKIITPF</sequence>
<dbReference type="GO" id="GO:0016787">
    <property type="term" value="F:hydrolase activity"/>
    <property type="evidence" value="ECO:0007669"/>
    <property type="project" value="UniProtKB-KW"/>
</dbReference>
<dbReference type="InterPro" id="IPR043502">
    <property type="entry name" value="DNA/RNA_pol_sf"/>
</dbReference>
<dbReference type="InterPro" id="IPR041588">
    <property type="entry name" value="Integrase_H2C2"/>
</dbReference>
<evidence type="ECO:0000313" key="11">
    <source>
        <dbReference type="Proteomes" id="UP000887159"/>
    </source>
</evidence>
<dbReference type="FunFam" id="3.30.420.10:FF:000032">
    <property type="entry name" value="Retrovirus-related Pol polyprotein from transposon 297-like Protein"/>
    <property type="match status" value="1"/>
</dbReference>
<dbReference type="Pfam" id="PF17921">
    <property type="entry name" value="Integrase_H2C2"/>
    <property type="match status" value="1"/>
</dbReference>
<dbReference type="EC" id="2.7.7.49" evidence="1"/>
<evidence type="ECO:0000256" key="3">
    <source>
        <dbReference type="ARBA" id="ARBA00022695"/>
    </source>
</evidence>
<organism evidence="10 11">
    <name type="scientific">Trichonephila clavipes</name>
    <name type="common">Golden silk orbweaver</name>
    <name type="synonym">Nephila clavipes</name>
    <dbReference type="NCBI Taxonomy" id="2585209"/>
    <lineage>
        <taxon>Eukaryota</taxon>
        <taxon>Metazoa</taxon>
        <taxon>Ecdysozoa</taxon>
        <taxon>Arthropoda</taxon>
        <taxon>Chelicerata</taxon>
        <taxon>Arachnida</taxon>
        <taxon>Araneae</taxon>
        <taxon>Araneomorphae</taxon>
        <taxon>Entelegynae</taxon>
        <taxon>Araneoidea</taxon>
        <taxon>Nephilidae</taxon>
        <taxon>Trichonephila</taxon>
    </lineage>
</organism>
<evidence type="ECO:0000256" key="2">
    <source>
        <dbReference type="ARBA" id="ARBA00022679"/>
    </source>
</evidence>
<dbReference type="Gene3D" id="1.10.340.70">
    <property type="match status" value="1"/>
</dbReference>
<dbReference type="FunFam" id="3.30.70.270:FF:000020">
    <property type="entry name" value="Transposon Tf2-6 polyprotein-like Protein"/>
    <property type="match status" value="1"/>
</dbReference>
<dbReference type="CDD" id="cd09274">
    <property type="entry name" value="RNase_HI_RT_Ty3"/>
    <property type="match status" value="1"/>
</dbReference>
<keyword evidence="5" id="KW-0255">Endonuclease</keyword>
<protein>
    <recommendedName>
        <fullName evidence="1">RNA-directed DNA polymerase</fullName>
        <ecNumber evidence="1">2.7.7.49</ecNumber>
    </recommendedName>
</protein>
<keyword evidence="6" id="KW-0378">Hydrolase</keyword>
<evidence type="ECO:0000313" key="10">
    <source>
        <dbReference type="EMBL" id="GFY06335.1"/>
    </source>
</evidence>
<name>A0A8X6VHL6_TRICX</name>
<dbReference type="PROSITE" id="PS50994">
    <property type="entry name" value="INTEGRASE"/>
    <property type="match status" value="1"/>
</dbReference>
<dbReference type="Gene3D" id="3.30.70.270">
    <property type="match status" value="2"/>
</dbReference>
<dbReference type="GO" id="GO:0003676">
    <property type="term" value="F:nucleic acid binding"/>
    <property type="evidence" value="ECO:0007669"/>
    <property type="project" value="InterPro"/>
</dbReference>
<reference evidence="10" key="1">
    <citation type="submission" date="2020-08" db="EMBL/GenBank/DDBJ databases">
        <title>Multicomponent nature underlies the extraordinary mechanical properties of spider dragline silk.</title>
        <authorList>
            <person name="Kono N."/>
            <person name="Nakamura H."/>
            <person name="Mori M."/>
            <person name="Yoshida Y."/>
            <person name="Ohtoshi R."/>
            <person name="Malay A.D."/>
            <person name="Moran D.A.P."/>
            <person name="Tomita M."/>
            <person name="Numata K."/>
            <person name="Arakawa K."/>
        </authorList>
    </citation>
    <scope>NUCLEOTIDE SEQUENCE</scope>
</reference>
<dbReference type="SUPFAM" id="SSF53098">
    <property type="entry name" value="Ribonuclease H-like"/>
    <property type="match status" value="1"/>
</dbReference>
<dbReference type="Proteomes" id="UP000887159">
    <property type="component" value="Unassembled WGS sequence"/>
</dbReference>
<dbReference type="InterPro" id="IPR041373">
    <property type="entry name" value="RT_RNaseH"/>
</dbReference>
<evidence type="ECO:0000259" key="9">
    <source>
        <dbReference type="PROSITE" id="PS50994"/>
    </source>
</evidence>
<dbReference type="GO" id="GO:0004519">
    <property type="term" value="F:endonuclease activity"/>
    <property type="evidence" value="ECO:0007669"/>
    <property type="project" value="UniProtKB-KW"/>
</dbReference>
<accession>A0A8X6VHL6</accession>
<evidence type="ECO:0000256" key="5">
    <source>
        <dbReference type="ARBA" id="ARBA00022759"/>
    </source>
</evidence>
<keyword evidence="4" id="KW-0540">Nuclease</keyword>
<dbReference type="Gene3D" id="3.10.10.10">
    <property type="entry name" value="HIV Type 1 Reverse Transcriptase, subunit A, domain 1"/>
    <property type="match status" value="1"/>
</dbReference>
<dbReference type="SUPFAM" id="SSF56672">
    <property type="entry name" value="DNA/RNA polymerases"/>
    <property type="match status" value="1"/>
</dbReference>
<dbReference type="InterPro" id="IPR001584">
    <property type="entry name" value="Integrase_cat-core"/>
</dbReference>
<dbReference type="CDD" id="cd01647">
    <property type="entry name" value="RT_LTR"/>
    <property type="match status" value="1"/>
</dbReference>
<evidence type="ECO:0000259" key="8">
    <source>
        <dbReference type="PROSITE" id="PS50878"/>
    </source>
</evidence>
<dbReference type="AlphaFoldDB" id="A0A8X6VHL6"/>
<proteinExistence type="predicted"/>
<dbReference type="PANTHER" id="PTHR37984:SF5">
    <property type="entry name" value="PROTEIN NYNRIN-LIKE"/>
    <property type="match status" value="1"/>
</dbReference>
<dbReference type="GO" id="GO:0015074">
    <property type="term" value="P:DNA integration"/>
    <property type="evidence" value="ECO:0007669"/>
    <property type="project" value="InterPro"/>
</dbReference>
<dbReference type="InterPro" id="IPR036397">
    <property type="entry name" value="RNaseH_sf"/>
</dbReference>
<comment type="caution">
    <text evidence="10">The sequence shown here is derived from an EMBL/GenBank/DDBJ whole genome shotgun (WGS) entry which is preliminary data.</text>
</comment>
<keyword evidence="2" id="KW-0808">Transferase</keyword>
<dbReference type="PROSITE" id="PS50878">
    <property type="entry name" value="RT_POL"/>
    <property type="match status" value="1"/>
</dbReference>